<feature type="transmembrane region" description="Helical" evidence="17">
    <location>
        <begin position="107"/>
        <end position="126"/>
    </location>
</feature>
<dbReference type="PANTHER" id="PTHR13872">
    <property type="entry name" value="DOLICHYL-DIPHOSPHOOLIGOSACCHARIDE--PROTEIN GLYCOSYLTRANSFERASE SUBUNIT"/>
    <property type="match status" value="1"/>
</dbReference>
<proteinExistence type="inferred from homology"/>
<keyword evidence="8 21" id="KW-0808">Transferase</keyword>
<organism evidence="21">
    <name type="scientific">Archaeoglobus fulgidus</name>
    <dbReference type="NCBI Taxonomy" id="2234"/>
    <lineage>
        <taxon>Archaea</taxon>
        <taxon>Methanobacteriati</taxon>
        <taxon>Methanobacteriota</taxon>
        <taxon>Archaeoglobi</taxon>
        <taxon>Archaeoglobales</taxon>
        <taxon>Archaeoglobaceae</taxon>
        <taxon>Archaeoglobus</taxon>
    </lineage>
</organism>
<evidence type="ECO:0000256" key="7">
    <source>
        <dbReference type="ARBA" id="ARBA00022676"/>
    </source>
</evidence>
<evidence type="ECO:0000313" key="21">
    <source>
        <dbReference type="EMBL" id="HFW32319.1"/>
    </source>
</evidence>
<evidence type="ECO:0000259" key="20">
    <source>
        <dbReference type="Pfam" id="PF22627"/>
    </source>
</evidence>
<name>A0A7C3MBB0_ARCFL</name>
<dbReference type="PANTHER" id="PTHR13872:SF1">
    <property type="entry name" value="DOLICHYL-DIPHOSPHOOLIGOSACCHARIDE--PROTEIN GLYCOSYLTRANSFERASE SUBUNIT STT3B"/>
    <property type="match status" value="1"/>
</dbReference>
<evidence type="ECO:0000256" key="17">
    <source>
        <dbReference type="SAM" id="Phobius"/>
    </source>
</evidence>
<dbReference type="InterPro" id="IPR054479">
    <property type="entry name" value="AglB-like_core"/>
</dbReference>
<keyword evidence="9 17" id="KW-0812">Transmembrane</keyword>
<feature type="transmembrane region" description="Helical" evidence="17">
    <location>
        <begin position="246"/>
        <end position="266"/>
    </location>
</feature>
<reference evidence="21" key="1">
    <citation type="journal article" date="2020" name="mSystems">
        <title>Genome- and Community-Level Interaction Insights into Carbon Utilization and Element Cycling Functions of Hydrothermarchaeota in Hydrothermal Sediment.</title>
        <authorList>
            <person name="Zhou Z."/>
            <person name="Liu Y."/>
            <person name="Xu W."/>
            <person name="Pan J."/>
            <person name="Luo Z.H."/>
            <person name="Li M."/>
        </authorList>
    </citation>
    <scope>NUCLEOTIDE SEQUENCE [LARGE SCALE GENOMIC DNA]</scope>
    <source>
        <strain evidence="21">SpSt-87</strain>
    </source>
</reference>
<feature type="domain" description="AglB-like core" evidence="20">
    <location>
        <begin position="501"/>
        <end position="614"/>
    </location>
</feature>
<keyword evidence="7" id="KW-0328">Glycosyltransferase</keyword>
<dbReference type="EMBL" id="DTLB01000031">
    <property type="protein sequence ID" value="HFW32319.1"/>
    <property type="molecule type" value="Genomic_DNA"/>
</dbReference>
<dbReference type="AlphaFoldDB" id="A0A7C3MBB0"/>
<feature type="transmembrane region" description="Helical" evidence="17">
    <location>
        <begin position="468"/>
        <end position="489"/>
    </location>
</feature>
<keyword evidence="13 17" id="KW-0472">Membrane</keyword>
<comment type="cofactor">
    <cofactor evidence="1">
        <name>Mn(2+)</name>
        <dbReference type="ChEBI" id="CHEBI:29035"/>
    </cofactor>
</comment>
<feature type="transmembrane region" description="Helical" evidence="17">
    <location>
        <begin position="12"/>
        <end position="30"/>
    </location>
</feature>
<evidence type="ECO:0000256" key="15">
    <source>
        <dbReference type="ARBA" id="ARBA00030679"/>
    </source>
</evidence>
<feature type="domain" description="Archaeal glycosylation protein B peripheral" evidence="19">
    <location>
        <begin position="780"/>
        <end position="865"/>
    </location>
</feature>
<keyword evidence="10" id="KW-0479">Metal-binding</keyword>
<keyword evidence="11" id="KW-0460">Magnesium</keyword>
<gene>
    <name evidence="21" type="ORF">ENW66_05140</name>
</gene>
<dbReference type="InterPro" id="IPR003674">
    <property type="entry name" value="Oligo_trans_STT3"/>
</dbReference>
<dbReference type="Gene3D" id="3.40.50.12610">
    <property type="match status" value="1"/>
</dbReference>
<comment type="caution">
    <text evidence="21">The sequence shown here is derived from an EMBL/GenBank/DDBJ whole genome shotgun (WGS) entry which is preliminary data.</text>
</comment>
<dbReference type="UniPathway" id="UPA00378"/>
<feature type="transmembrane region" description="Helical" evidence="17">
    <location>
        <begin position="372"/>
        <end position="393"/>
    </location>
</feature>
<dbReference type="Gene3D" id="1.20.58.1650">
    <property type="match status" value="1"/>
</dbReference>
<comment type="catalytic activity">
    <reaction evidence="16">
        <text>an archaeal dolichyl phosphooligosaccharide + [protein]-L-asparagine = an archaeal dolichyl phosphate + a glycoprotein with the oligosaccharide chain attached by N-beta-D-glycosyl linkage to a protein L-asparagine.</text>
        <dbReference type="EC" id="2.4.99.21"/>
    </reaction>
</comment>
<feature type="transmembrane region" description="Helical" evidence="17">
    <location>
        <begin position="318"/>
        <end position="335"/>
    </location>
</feature>
<evidence type="ECO:0000256" key="6">
    <source>
        <dbReference type="ARBA" id="ARBA00012602"/>
    </source>
</evidence>
<evidence type="ECO:0000256" key="3">
    <source>
        <dbReference type="ARBA" id="ARBA00004651"/>
    </source>
</evidence>
<dbReference type="Pfam" id="PF22627">
    <property type="entry name" value="AglB_core-like"/>
    <property type="match status" value="1"/>
</dbReference>
<feature type="transmembrane region" description="Helical" evidence="17">
    <location>
        <begin position="405"/>
        <end position="422"/>
    </location>
</feature>
<evidence type="ECO:0000256" key="4">
    <source>
        <dbReference type="ARBA" id="ARBA00004922"/>
    </source>
</evidence>
<evidence type="ECO:0000256" key="12">
    <source>
        <dbReference type="ARBA" id="ARBA00022989"/>
    </source>
</evidence>
<evidence type="ECO:0000256" key="14">
    <source>
        <dbReference type="ARBA" id="ARBA00023211"/>
    </source>
</evidence>
<dbReference type="GO" id="GO:0046872">
    <property type="term" value="F:metal ion binding"/>
    <property type="evidence" value="ECO:0007669"/>
    <property type="project" value="UniProtKB-KW"/>
</dbReference>
<dbReference type="GO" id="GO:0004576">
    <property type="term" value="F:oligosaccharyl transferase activity"/>
    <property type="evidence" value="ECO:0007669"/>
    <property type="project" value="InterPro"/>
</dbReference>
<evidence type="ECO:0000256" key="10">
    <source>
        <dbReference type="ARBA" id="ARBA00022723"/>
    </source>
</evidence>
<keyword evidence="14" id="KW-0464">Manganese</keyword>
<dbReference type="GO" id="GO:0005886">
    <property type="term" value="C:plasma membrane"/>
    <property type="evidence" value="ECO:0007669"/>
    <property type="project" value="UniProtKB-SubCell"/>
</dbReference>
<evidence type="ECO:0000256" key="8">
    <source>
        <dbReference type="ARBA" id="ARBA00022679"/>
    </source>
</evidence>
<feature type="transmembrane region" description="Helical" evidence="17">
    <location>
        <begin position="428"/>
        <end position="447"/>
    </location>
</feature>
<evidence type="ECO:0000256" key="13">
    <source>
        <dbReference type="ARBA" id="ARBA00023136"/>
    </source>
</evidence>
<evidence type="ECO:0000259" key="19">
    <source>
        <dbReference type="Pfam" id="PF18079"/>
    </source>
</evidence>
<feature type="transmembrane region" description="Helical" evidence="17">
    <location>
        <begin position="278"/>
        <end position="297"/>
    </location>
</feature>
<evidence type="ECO:0000256" key="5">
    <source>
        <dbReference type="ARBA" id="ARBA00010810"/>
    </source>
</evidence>
<feature type="transmembrane region" description="Helical" evidence="17">
    <location>
        <begin position="193"/>
        <end position="213"/>
    </location>
</feature>
<comment type="subcellular location">
    <subcellularLocation>
        <location evidence="3">Cell membrane</location>
        <topology evidence="3">Multi-pass membrane protein</topology>
    </subcellularLocation>
</comment>
<dbReference type="NCBIfam" id="TIGR04154">
    <property type="entry name" value="archaeo_STT3"/>
    <property type="match status" value="1"/>
</dbReference>
<comment type="similarity">
    <text evidence="5">Belongs to the STT3 family.</text>
</comment>
<evidence type="ECO:0000256" key="16">
    <source>
        <dbReference type="ARBA" id="ARBA00034066"/>
    </source>
</evidence>
<feature type="transmembrane region" description="Helical" evidence="17">
    <location>
        <begin position="163"/>
        <end position="181"/>
    </location>
</feature>
<dbReference type="Pfam" id="PF18079">
    <property type="entry name" value="AglB_L1"/>
    <property type="match status" value="1"/>
</dbReference>
<protein>
    <recommendedName>
        <fullName evidence="6">dolichyl-phosphooligosaccharide-protein glycotransferase</fullName>
        <ecNumber evidence="6">2.4.99.21</ecNumber>
    </recommendedName>
    <alternativeName>
        <fullName evidence="15">Oligosaccharyl transferase</fullName>
    </alternativeName>
</protein>
<feature type="domain" description="Oligosaccharyl transferase STT3 N-terminal" evidence="18">
    <location>
        <begin position="18"/>
        <end position="418"/>
    </location>
</feature>
<accession>A0A7C3MBB0</accession>
<evidence type="ECO:0000256" key="11">
    <source>
        <dbReference type="ARBA" id="ARBA00022842"/>
    </source>
</evidence>
<dbReference type="EC" id="2.4.99.21" evidence="6"/>
<evidence type="ECO:0000256" key="1">
    <source>
        <dbReference type="ARBA" id="ARBA00001936"/>
    </source>
</evidence>
<evidence type="ECO:0000259" key="18">
    <source>
        <dbReference type="Pfam" id="PF02516"/>
    </source>
</evidence>
<dbReference type="InterPro" id="IPR026410">
    <property type="entry name" value="OlisacTrfase_arch"/>
</dbReference>
<evidence type="ECO:0000256" key="2">
    <source>
        <dbReference type="ARBA" id="ARBA00001946"/>
    </source>
</evidence>
<comment type="cofactor">
    <cofactor evidence="2">
        <name>Mg(2+)</name>
        <dbReference type="ChEBI" id="CHEBI:18420"/>
    </cofactor>
</comment>
<feature type="transmembrane region" description="Helical" evidence="17">
    <location>
        <begin position="219"/>
        <end position="239"/>
    </location>
</feature>
<evidence type="ECO:0000256" key="9">
    <source>
        <dbReference type="ARBA" id="ARBA00022692"/>
    </source>
</evidence>
<keyword evidence="12 17" id="KW-1133">Transmembrane helix</keyword>
<sequence>MQKVNGLIKKYWHISILVIVALISLKLRILNPWDSVFTWTVRLGGNDPWYYYRLTENTIHNFPYRIWFDPFTNYPYGTYTHYGPFLVYLGSIAGIIFNATEGESLRAVLAFIPAIGGILAIIPVYLLTKEVFDKRTALIAAFFITIVPGQFLQRSILGFNDHHIWETFWQVSAIGVFILAYNRWRDRKAEENIKFKQLIYPVAAGVCVALYILSWGPGFIIAPILLSFVFSAFVLGEFFKADRKNLSLVAVITFAVAAIVYLPFAFNYPGFSRVHYSPFQLLVLAGSAVISAAFYQIERWNEAGFFEKLGLGKRGMPVAVIIFTAIIGGLSLILMPDFASNLLSVVGVVQPRGGALTIAEVYPFFFTHGGEFTLANAVLHFGSLFFFAMAGIFYSAYRVVRKRDFVELSILIWAVLMLIALWGQNRFAYYFAAVVAVYSALIVSIMFEKLHFYRVLENVLGAKNKFSYFRVIFAVIIVFAAVYPTYVLANAQSSYTGGPGKQWYDALLWMRENTPDGDKYREYYLELYPTPQSNKEPFSYPFETYGVMSWWDYGHWIQTIANRMPVANPFQEGIGNKYNNVPGASSFFTAENESYAEWVAEKLNVRYVVSDIEMETGKFYAMAVWAEGDLPLAEKYYSGFFYYSPSLGKLGYASSQWDVPLDSILIPLRVPGELYYKTMEAKLHLLDGSGLSHYRMIYESDYPGEWRSYASQIDLNNENQVLQVAVYESVMRAQYHVPPTMGTQEVLYKYAYRQLYEKDTGLPVKIAPSGYVKIFERVKGAVVTGKVSGNVTEVTVKVTIMTNQNRTFEYWQTVKVENGTYTAVIPYSHDSEYAVKPVTPYYFTAGDVVKELTVSEKQVQNGEIIQLDL</sequence>
<dbReference type="InterPro" id="IPR041154">
    <property type="entry name" value="AglB_P1"/>
</dbReference>
<dbReference type="InterPro" id="IPR048307">
    <property type="entry name" value="STT3_N"/>
</dbReference>
<dbReference type="Gene3D" id="2.60.40.3390">
    <property type="match status" value="1"/>
</dbReference>
<comment type="pathway">
    <text evidence="4">Protein modification; protein glycosylation.</text>
</comment>
<dbReference type="Pfam" id="PF02516">
    <property type="entry name" value="STT3"/>
    <property type="match status" value="1"/>
</dbReference>